<feature type="transmembrane region" description="Helical" evidence="1">
    <location>
        <begin position="46"/>
        <end position="64"/>
    </location>
</feature>
<feature type="transmembrane region" description="Helical" evidence="1">
    <location>
        <begin position="141"/>
        <end position="161"/>
    </location>
</feature>
<dbReference type="EMBL" id="CP076456">
    <property type="protein sequence ID" value="QWQ38106.1"/>
    <property type="molecule type" value="Genomic_DNA"/>
</dbReference>
<feature type="transmembrane region" description="Helical" evidence="1">
    <location>
        <begin position="173"/>
        <end position="191"/>
    </location>
</feature>
<keyword evidence="1" id="KW-0472">Membrane</keyword>
<dbReference type="Proteomes" id="UP000680588">
    <property type="component" value="Chromosome"/>
</dbReference>
<feature type="transmembrane region" description="Helical" evidence="1">
    <location>
        <begin position="197"/>
        <end position="216"/>
    </location>
</feature>
<dbReference type="KEGG" id="asun:KG104_15995"/>
<evidence type="ECO:0000313" key="3">
    <source>
        <dbReference type="Proteomes" id="UP000680588"/>
    </source>
</evidence>
<protein>
    <submittedName>
        <fullName evidence="2">Uncharacterized protein</fullName>
    </submittedName>
</protein>
<organism evidence="2 3">
    <name type="scientific">Arthrobacter sunyaminii</name>
    <dbReference type="NCBI Taxonomy" id="2816859"/>
    <lineage>
        <taxon>Bacteria</taxon>
        <taxon>Bacillati</taxon>
        <taxon>Actinomycetota</taxon>
        <taxon>Actinomycetes</taxon>
        <taxon>Micrococcales</taxon>
        <taxon>Micrococcaceae</taxon>
        <taxon>Arthrobacter</taxon>
    </lineage>
</organism>
<evidence type="ECO:0000313" key="2">
    <source>
        <dbReference type="EMBL" id="QWQ38106.1"/>
    </source>
</evidence>
<keyword evidence="1" id="KW-0812">Transmembrane</keyword>
<feature type="transmembrane region" description="Helical" evidence="1">
    <location>
        <begin position="76"/>
        <end position="99"/>
    </location>
</feature>
<feature type="transmembrane region" description="Helical" evidence="1">
    <location>
        <begin position="111"/>
        <end position="135"/>
    </location>
</feature>
<sequence length="228" mass="23978">MRGGSGLEGNTVPNAAVPDQPLDLASALRIVDDAERSVRRQLTGNAALIYLLWALAWVAGYGALQGSRDGWLPIQLSSALAVLGAALAAATIATVILSVRGARGLRGPTSFQAGMYGASWALGFLIMGILSVLIGRAVDDFWVRGMLINSVAVLIVGLLYVTGGTTFNDQRQCYLGLWLLVVTITALLSGPNHFLAVFLYLGSAGLLAGSVTEYLATRRRRPAAVNHA</sequence>
<proteinExistence type="predicted"/>
<gene>
    <name evidence="2" type="ORF">KG104_15995</name>
</gene>
<reference evidence="2" key="1">
    <citation type="submission" date="2021-06" db="EMBL/GenBank/DDBJ databases">
        <title>Novel species in genus Arthrobacter.</title>
        <authorList>
            <person name="Zhang G."/>
        </authorList>
    </citation>
    <scope>NUCLEOTIDE SEQUENCE</scope>
    <source>
        <strain evidence="2">Zg-ZUI122</strain>
    </source>
</reference>
<name>A0A975XMT6_9MICC</name>
<keyword evidence="1" id="KW-1133">Transmembrane helix</keyword>
<dbReference type="AlphaFoldDB" id="A0A975XMT6"/>
<evidence type="ECO:0000256" key="1">
    <source>
        <dbReference type="SAM" id="Phobius"/>
    </source>
</evidence>
<accession>A0A975XMT6</accession>
<keyword evidence="3" id="KW-1185">Reference proteome</keyword>